<accession>A0A2H4J4S2</accession>
<sequence>MSKPWYYTIGYPVKVLHNGNWVNGIITNGYRHEDGIITTMTEEGQVWFGEPQKDYCLKPNLPDDNPWIRTKERLPKDSEYERVYMTIKPYTYPETIKGSWSYDKFYYANGKPVQCPVLAWKYVRYPEPYKEEKEE</sequence>
<gene>
    <name evidence="1" type="ORF">10S9_1</name>
</gene>
<dbReference type="EMBL" id="MF417904">
    <property type="protein sequence ID" value="ASN70255.1"/>
    <property type="molecule type" value="Genomic_DNA"/>
</dbReference>
<proteinExistence type="predicted"/>
<evidence type="ECO:0000313" key="1">
    <source>
        <dbReference type="EMBL" id="ASN70255.1"/>
    </source>
</evidence>
<reference evidence="1" key="1">
    <citation type="submission" date="2017-06" db="EMBL/GenBank/DDBJ databases">
        <title>Novel phages from South African skin metaviromes.</title>
        <authorList>
            <person name="van Zyl L.J."/>
            <person name="Abrahams Y."/>
            <person name="Stander E.A."/>
            <person name="Kirby B.M."/>
            <person name="Clavaud C."/>
            <person name="Farcet C."/>
            <person name="Breton L."/>
            <person name="Trindade M.I."/>
        </authorList>
    </citation>
    <scope>NUCLEOTIDE SEQUENCE</scope>
</reference>
<protein>
    <submittedName>
        <fullName evidence="1">Uncharacterized protein</fullName>
    </submittedName>
</protein>
<organism evidence="1">
    <name type="scientific">uncultured Caudovirales phage</name>
    <dbReference type="NCBI Taxonomy" id="2100421"/>
    <lineage>
        <taxon>Viruses</taxon>
        <taxon>Duplodnaviria</taxon>
        <taxon>Heunggongvirae</taxon>
        <taxon>Uroviricota</taxon>
        <taxon>Caudoviricetes</taxon>
        <taxon>Peduoviridae</taxon>
        <taxon>Maltschvirus</taxon>
        <taxon>Maltschvirus maltsch</taxon>
    </lineage>
</organism>
<name>A0A2H4J4S2_9CAUD</name>